<feature type="domain" description="GCVT N-terminal" evidence="1">
    <location>
        <begin position="73"/>
        <end position="245"/>
    </location>
</feature>
<accession>A0ABY5P4P0</accession>
<name>A0ABY5P4P0_9LACT</name>
<dbReference type="Pfam" id="PF01571">
    <property type="entry name" value="GCV_T"/>
    <property type="match status" value="1"/>
</dbReference>
<organism evidence="2 3">
    <name type="scientific">Fundicoccus culcitae</name>
    <dbReference type="NCBI Taxonomy" id="2969821"/>
    <lineage>
        <taxon>Bacteria</taxon>
        <taxon>Bacillati</taxon>
        <taxon>Bacillota</taxon>
        <taxon>Bacilli</taxon>
        <taxon>Lactobacillales</taxon>
        <taxon>Aerococcaceae</taxon>
        <taxon>Fundicoccus</taxon>
    </lineage>
</organism>
<dbReference type="InterPro" id="IPR027266">
    <property type="entry name" value="TrmE/GcvT-like"/>
</dbReference>
<dbReference type="PIRSF" id="PIRSF006487">
    <property type="entry name" value="GcvT"/>
    <property type="match status" value="1"/>
</dbReference>
<dbReference type="Proteomes" id="UP001315967">
    <property type="component" value="Chromosome"/>
</dbReference>
<sequence length="475" mass="54436">MNRDYENKYLIPTDQMELNSNQQMHTSPYMPFTHGGYIYEIRGNDDFITPSEYTDWRDESLSWHYTASIHEGLNPMSAIRIKGPEAVKFLKENFVNNFDKFPLNSSKHGVICTPEGYIAIHGVLQRHAEDEFLALGFAPYIDYLWQKGNYDANYEDLTGKVIFFQLQGPRSLELLEEVTNDDLHDIKFIRFKDSSVDEKPVKVLRFGMSNGLGYELYCNVEDSQEIYLKIMEIGRKYGLRRLGRKSYFLNHTPGGSQQLMLHFMPGTMTDTDFAQFAQTQSQVDGSLAKNVMSFRINGSLGEENIGETLVSPFEIGLGKVVDFNKGNFHGRDALLAKKEENNRDICTLKWNADDVVDIFASQFREGEEMYDRIDNPQILSYANGGSELEFLRVLDLDGNEIGYCGGRTQSPYHRAMLSAGVIKKDFIKEENEVIIVWGEVGSKQKKVRATIAPFPYNKHLENRTFDIESIPRRSN</sequence>
<dbReference type="RefSeq" id="WP_313792874.1">
    <property type="nucleotide sequence ID" value="NZ_CP102453.1"/>
</dbReference>
<dbReference type="PANTHER" id="PTHR43757">
    <property type="entry name" value="AMINOMETHYLTRANSFERASE"/>
    <property type="match status" value="1"/>
</dbReference>
<dbReference type="EMBL" id="CP102453">
    <property type="protein sequence ID" value="UUX33373.1"/>
    <property type="molecule type" value="Genomic_DNA"/>
</dbReference>
<proteinExistence type="predicted"/>
<dbReference type="PANTHER" id="PTHR43757:SF2">
    <property type="entry name" value="AMINOMETHYLTRANSFERASE, MITOCHONDRIAL"/>
    <property type="match status" value="1"/>
</dbReference>
<dbReference type="InterPro" id="IPR006222">
    <property type="entry name" value="GCVT_N"/>
</dbReference>
<evidence type="ECO:0000259" key="1">
    <source>
        <dbReference type="Pfam" id="PF01571"/>
    </source>
</evidence>
<protein>
    <recommendedName>
        <fullName evidence="1">GCVT N-terminal domain-containing protein</fullName>
    </recommendedName>
</protein>
<reference evidence="2 3" key="1">
    <citation type="submission" date="2022-08" db="EMBL/GenBank/DDBJ databases">
        <title>Aerococcaceae sp. nov isolated from spoiled eye mask.</title>
        <authorList>
            <person name="Zhou G."/>
            <person name="Xie X.-B."/>
            <person name="Shi Q.-S."/>
            <person name="Wang Y.-S."/>
            <person name="Wen X."/>
            <person name="Peng H."/>
            <person name="Yang X.-J."/>
            <person name="Tao H.-B."/>
            <person name="Huang X.-M."/>
        </authorList>
    </citation>
    <scope>NUCLEOTIDE SEQUENCE [LARGE SCALE GENOMIC DNA]</scope>
    <source>
        <strain evidence="3">DM20194951</strain>
    </source>
</reference>
<dbReference type="Gene3D" id="3.30.1360.120">
    <property type="entry name" value="Probable tRNA modification gtpase trme, domain 1"/>
    <property type="match status" value="1"/>
</dbReference>
<dbReference type="SUPFAM" id="SSF103025">
    <property type="entry name" value="Folate-binding domain"/>
    <property type="match status" value="1"/>
</dbReference>
<evidence type="ECO:0000313" key="3">
    <source>
        <dbReference type="Proteomes" id="UP001315967"/>
    </source>
</evidence>
<evidence type="ECO:0000313" key="2">
    <source>
        <dbReference type="EMBL" id="UUX33373.1"/>
    </source>
</evidence>
<keyword evidence="3" id="KW-1185">Reference proteome</keyword>
<dbReference type="InterPro" id="IPR028896">
    <property type="entry name" value="GcvT/YgfZ/DmdA"/>
</dbReference>
<gene>
    <name evidence="2" type="ORF">NRE15_10735</name>
</gene>